<protein>
    <recommendedName>
        <fullName evidence="2">PH domain-containing protein</fullName>
    </recommendedName>
</protein>
<feature type="compositionally biased region" description="Basic and acidic residues" evidence="1">
    <location>
        <begin position="114"/>
        <end position="124"/>
    </location>
</feature>
<sequence length="298" mass="33559">MDRPTAHGDDVETLMTVSMDDVVMNVSVDVGTDNEPPPTIVAKELSLEGRDLRHTMSANNMVSARNSTFWLQVVAQSHSDPSLQSSSPSLHRSVSVDSYVDKPCSTSAIPSPDSVREETSERTMEDEIVYEHERYQILLGWGAKGCLLPMDPKRYTNATYSSHYPIFPTIALPKSTPTGSWEWTSPWQIHIAADITDKDGASTRVHYVDFHLTGRDYTFAVETSGGDYSLVLQAASLDEREDWIFAIEEAILCRESYQETHNSELKQNVQVIVLLPKIWTTFVLILCQIYRSMSLMLY</sequence>
<dbReference type="SUPFAM" id="SSF50729">
    <property type="entry name" value="PH domain-like"/>
    <property type="match status" value="1"/>
</dbReference>
<organism evidence="3 4">
    <name type="scientific">Aphanomyces astaci</name>
    <name type="common">Crayfish plague agent</name>
    <dbReference type="NCBI Taxonomy" id="112090"/>
    <lineage>
        <taxon>Eukaryota</taxon>
        <taxon>Sar</taxon>
        <taxon>Stramenopiles</taxon>
        <taxon>Oomycota</taxon>
        <taxon>Saprolegniomycetes</taxon>
        <taxon>Saprolegniales</taxon>
        <taxon>Verrucalvaceae</taxon>
        <taxon>Aphanomyces</taxon>
    </lineage>
</organism>
<feature type="region of interest" description="Disordered" evidence="1">
    <location>
        <begin position="102"/>
        <end position="124"/>
    </location>
</feature>
<accession>A0A3R7F1Z6</accession>
<dbReference type="Gene3D" id="2.30.29.30">
    <property type="entry name" value="Pleckstrin-homology domain (PH domain)/Phosphotyrosine-binding domain (PTB)"/>
    <property type="match status" value="1"/>
</dbReference>
<reference evidence="3 4" key="1">
    <citation type="submission" date="2018-08" db="EMBL/GenBank/DDBJ databases">
        <title>Aphanomyces genome sequencing and annotation.</title>
        <authorList>
            <person name="Minardi D."/>
            <person name="Oidtmann B."/>
            <person name="Van Der Giezen M."/>
            <person name="Studholme D.J."/>
        </authorList>
    </citation>
    <scope>NUCLEOTIDE SEQUENCE [LARGE SCALE GENOMIC DNA]</scope>
    <source>
        <strain evidence="3 4">Da</strain>
    </source>
</reference>
<dbReference type="VEuPathDB" id="FungiDB:H257_09823"/>
<dbReference type="InterPro" id="IPR001849">
    <property type="entry name" value="PH_domain"/>
</dbReference>
<evidence type="ECO:0000256" key="1">
    <source>
        <dbReference type="SAM" id="MobiDB-lite"/>
    </source>
</evidence>
<name>A0A3R7F1Z6_APHAT</name>
<proteinExistence type="predicted"/>
<evidence type="ECO:0000313" key="3">
    <source>
        <dbReference type="EMBL" id="RHZ21839.1"/>
    </source>
</evidence>
<gene>
    <name evidence="3" type="ORF">DYB37_010222</name>
</gene>
<dbReference type="AlphaFoldDB" id="A0A3R7F1Z6"/>
<dbReference type="PROSITE" id="PS50003">
    <property type="entry name" value="PH_DOMAIN"/>
    <property type="match status" value="1"/>
</dbReference>
<evidence type="ECO:0000259" key="2">
    <source>
        <dbReference type="PROSITE" id="PS50003"/>
    </source>
</evidence>
<feature type="domain" description="PH" evidence="2">
    <location>
        <begin position="216"/>
        <end position="252"/>
    </location>
</feature>
<dbReference type="InterPro" id="IPR011993">
    <property type="entry name" value="PH-like_dom_sf"/>
</dbReference>
<comment type="caution">
    <text evidence="3">The sequence shown here is derived from an EMBL/GenBank/DDBJ whole genome shotgun (WGS) entry which is preliminary data.</text>
</comment>
<dbReference type="EMBL" id="QUTH01003090">
    <property type="protein sequence ID" value="RHZ21839.1"/>
    <property type="molecule type" value="Genomic_DNA"/>
</dbReference>
<evidence type="ECO:0000313" key="4">
    <source>
        <dbReference type="Proteomes" id="UP000285430"/>
    </source>
</evidence>
<dbReference type="Proteomes" id="UP000285430">
    <property type="component" value="Unassembled WGS sequence"/>
</dbReference>